<dbReference type="EnsemblBacteria" id="AAR35750">
    <property type="protein sequence ID" value="AAR35750"/>
    <property type="gene ID" value="GSU2377"/>
</dbReference>
<dbReference type="EMBL" id="AE017180">
    <property type="protein sequence ID" value="AAR35750.1"/>
    <property type="molecule type" value="Genomic_DNA"/>
</dbReference>
<dbReference type="Proteomes" id="UP000000577">
    <property type="component" value="Chromosome"/>
</dbReference>
<dbReference type="Pfam" id="PF24389">
    <property type="entry name" value="ORC-CDC6-like"/>
    <property type="match status" value="1"/>
</dbReference>
<evidence type="ECO:0000313" key="1">
    <source>
        <dbReference type="EMBL" id="AAR35750.1"/>
    </source>
</evidence>
<reference evidence="1 2" key="1">
    <citation type="journal article" date="2003" name="Science">
        <title>Genome of Geobacter sulfurreducens: metal reduction in subsurface environments.</title>
        <authorList>
            <person name="Methe B.A."/>
            <person name="Nelson K.E."/>
            <person name="Eisen J.A."/>
            <person name="Paulsen I.T."/>
            <person name="Nelson W."/>
            <person name="Heidelberg J.F."/>
            <person name="Wu D."/>
            <person name="Wu M."/>
            <person name="Ward N."/>
            <person name="Beanan M.J."/>
            <person name="Dodson R.J."/>
            <person name="Madupu R."/>
            <person name="Brinkac L.M."/>
            <person name="Daugherty S.C."/>
            <person name="DeBoy R.T."/>
            <person name="Durkin A.S."/>
            <person name="Gwinn M."/>
            <person name="Kolonay J.F."/>
            <person name="Sullivan S.A."/>
            <person name="Haft D.H."/>
            <person name="Selengut J."/>
            <person name="Davidsen T.M."/>
            <person name="Zafar N."/>
            <person name="White O."/>
            <person name="Tran B."/>
            <person name="Romero C."/>
            <person name="Forberger H.A."/>
            <person name="Weidman J."/>
            <person name="Khouri H."/>
            <person name="Feldblyum T.V."/>
            <person name="Utterback T.R."/>
            <person name="Van Aken S.E."/>
            <person name="Lovley D.R."/>
            <person name="Fraser C.M."/>
        </authorList>
    </citation>
    <scope>NUCLEOTIDE SEQUENCE [LARGE SCALE GENOMIC DNA]</scope>
    <source>
        <strain evidence="2">ATCC 51573 / DSM 12127 / PCA</strain>
    </source>
</reference>
<dbReference type="SUPFAM" id="SSF52540">
    <property type="entry name" value="P-loop containing nucleoside triphosphate hydrolases"/>
    <property type="match status" value="1"/>
</dbReference>
<reference evidence="1 2" key="2">
    <citation type="journal article" date="2012" name="BMC Genomics">
        <title>Comparative genomic analysis of Geobacter sulfurreducens KN400, a strain with enhanced capacity for extracellular electron transfer and electricity production.</title>
        <authorList>
            <person name="Butler J.E."/>
            <person name="Young N.D."/>
            <person name="Aklujkar M."/>
            <person name="Lovley D.R."/>
        </authorList>
    </citation>
    <scope>NUCLEOTIDE SEQUENCE [LARGE SCALE GENOMIC DNA]</scope>
    <source>
        <strain evidence="2">ATCC 51573 / DSM 12127 / PCA</strain>
    </source>
</reference>
<keyword evidence="2" id="KW-1185">Reference proteome</keyword>
<dbReference type="KEGG" id="gsu:GSU2377"/>
<dbReference type="PATRIC" id="fig|243231.5.peg.2404"/>
<gene>
    <name evidence="1" type="ordered locus">GSU2377</name>
</gene>
<organism evidence="1 2">
    <name type="scientific">Geobacter sulfurreducens (strain ATCC 51573 / DSM 12127 / PCA)</name>
    <dbReference type="NCBI Taxonomy" id="243231"/>
    <lineage>
        <taxon>Bacteria</taxon>
        <taxon>Pseudomonadati</taxon>
        <taxon>Thermodesulfobacteriota</taxon>
        <taxon>Desulfuromonadia</taxon>
        <taxon>Geobacterales</taxon>
        <taxon>Geobacteraceae</taxon>
        <taxon>Geobacter</taxon>
    </lineage>
</organism>
<dbReference type="eggNOG" id="COG0542">
    <property type="taxonomic scope" value="Bacteria"/>
</dbReference>
<dbReference type="HOGENOM" id="CLU_035218_0_0_7"/>
<dbReference type="AlphaFoldDB" id="Q74AH8"/>
<dbReference type="InParanoid" id="Q74AH8"/>
<dbReference type="STRING" id="243231.GSU2377"/>
<dbReference type="OrthoDB" id="5956003at2"/>
<accession>Q74AH8</accession>
<dbReference type="InterPro" id="IPR056955">
    <property type="entry name" value="ORC-CDC6-like"/>
</dbReference>
<evidence type="ECO:0000313" key="2">
    <source>
        <dbReference type="Proteomes" id="UP000000577"/>
    </source>
</evidence>
<dbReference type="RefSeq" id="WP_010943012.1">
    <property type="nucleotide sequence ID" value="NC_002939.5"/>
</dbReference>
<proteinExistence type="predicted"/>
<protein>
    <submittedName>
        <fullName evidence="1">Uncharacterized protein</fullName>
    </submittedName>
</protein>
<name>Q74AH8_GEOSL</name>
<sequence>MRPINTILLRLAKRAETYNQQHIINSFVDVGPLFTLLSNPDNQILFGRRGTGKTHVLGYLANEVQRDGVIAIQLDMRTIGSTGGIYSDPRLTLPERATRLLVDTLCAIHDRILTEGLEKAEEYDLSALGPLLDNFIDAATNVVVEGTVEVQESKSATSTSADGIKGNIGASANGLQSSLDFTIENKNQAAEERRTKREGTECLRVRFGAVGREFEKLVTALPQSQLWIVFDEWSEIPLDLQPYLADLLRRTVLPVRGVTVKIAAIEQRCRFRIPDEAVGHIGIEIGADAAASINLDEFLVFDNNPDLAKQFFRELLHRHVKALVSATKEMEVKESASEFINDLFTQRPAFEEFVRSAEGVPRDAINIIGVAAQKALDHAISVPDVRAAARTWYTRAKQQAVSTKPLAQDLLNWIVDEVIQHRQARAFLLGSEVKDDLVDFLYDARVLHIIRQGVSAQDIPGRRFNVYALDYGCYVDLINTSRAPQGLFEVDVEGKSGFVDVPYTDFRSIRRAILELSPFYAKRL</sequence>
<dbReference type="InterPro" id="IPR027417">
    <property type="entry name" value="P-loop_NTPase"/>
</dbReference>